<dbReference type="InParanoid" id="I7MM70"/>
<evidence type="ECO:0000313" key="2">
    <source>
        <dbReference type="Proteomes" id="UP000009168"/>
    </source>
</evidence>
<protein>
    <submittedName>
        <fullName evidence="1">Uncharacterized protein</fullName>
    </submittedName>
</protein>
<gene>
    <name evidence="1" type="ORF">TTHERM_00299980</name>
</gene>
<dbReference type="KEGG" id="tet:TTHERM_00299980"/>
<evidence type="ECO:0000313" key="1">
    <source>
        <dbReference type="EMBL" id="EAS04280.1"/>
    </source>
</evidence>
<reference evidence="2" key="1">
    <citation type="journal article" date="2006" name="PLoS Biol.">
        <title>Macronuclear genome sequence of the ciliate Tetrahymena thermophila, a model eukaryote.</title>
        <authorList>
            <person name="Eisen J.A."/>
            <person name="Coyne R.S."/>
            <person name="Wu M."/>
            <person name="Wu D."/>
            <person name="Thiagarajan M."/>
            <person name="Wortman J.R."/>
            <person name="Badger J.H."/>
            <person name="Ren Q."/>
            <person name="Amedeo P."/>
            <person name="Jones K.M."/>
            <person name="Tallon L.J."/>
            <person name="Delcher A.L."/>
            <person name="Salzberg S.L."/>
            <person name="Silva J.C."/>
            <person name="Haas B.J."/>
            <person name="Majoros W.H."/>
            <person name="Farzad M."/>
            <person name="Carlton J.M."/>
            <person name="Smith R.K. Jr."/>
            <person name="Garg J."/>
            <person name="Pearlman R.E."/>
            <person name="Karrer K.M."/>
            <person name="Sun L."/>
            <person name="Manning G."/>
            <person name="Elde N.C."/>
            <person name="Turkewitz A.P."/>
            <person name="Asai D.J."/>
            <person name="Wilkes D.E."/>
            <person name="Wang Y."/>
            <person name="Cai H."/>
            <person name="Collins K."/>
            <person name="Stewart B.A."/>
            <person name="Lee S.R."/>
            <person name="Wilamowska K."/>
            <person name="Weinberg Z."/>
            <person name="Ruzzo W.L."/>
            <person name="Wloga D."/>
            <person name="Gaertig J."/>
            <person name="Frankel J."/>
            <person name="Tsao C.-C."/>
            <person name="Gorovsky M.A."/>
            <person name="Keeling P.J."/>
            <person name="Waller R.F."/>
            <person name="Patron N.J."/>
            <person name="Cherry J.M."/>
            <person name="Stover N.A."/>
            <person name="Krieger C.J."/>
            <person name="del Toro C."/>
            <person name="Ryder H.F."/>
            <person name="Williamson S.C."/>
            <person name="Barbeau R.A."/>
            <person name="Hamilton E.P."/>
            <person name="Orias E."/>
        </authorList>
    </citation>
    <scope>NUCLEOTIDE SEQUENCE [LARGE SCALE GENOMIC DNA]</scope>
    <source>
        <strain evidence="2">SB210</strain>
    </source>
</reference>
<accession>I7MM70</accession>
<dbReference type="AlphaFoldDB" id="I7MM70"/>
<keyword evidence="2" id="KW-1185">Reference proteome</keyword>
<name>I7MM70_TETTS</name>
<dbReference type="RefSeq" id="XP_001024525.1">
    <property type="nucleotide sequence ID" value="XM_001024525.3"/>
</dbReference>
<sequence>MGNCATMKQTTNLCSAAQLLKSQYEQMINQIKASRNILIKQFVKDLEDQKEREEDFSFMQDLKLVKENCRGIELKYQFSTVIHQLQEIESKFQLLENIQKNELERRVAKGIDINQKTKKILNDASKLRVIIYDYFYSDLEVTDVPNELI</sequence>
<dbReference type="Proteomes" id="UP000009168">
    <property type="component" value="Unassembled WGS sequence"/>
</dbReference>
<dbReference type="HOGENOM" id="CLU_1753368_0_0_1"/>
<organism evidence="1 2">
    <name type="scientific">Tetrahymena thermophila (strain SB210)</name>
    <dbReference type="NCBI Taxonomy" id="312017"/>
    <lineage>
        <taxon>Eukaryota</taxon>
        <taxon>Sar</taxon>
        <taxon>Alveolata</taxon>
        <taxon>Ciliophora</taxon>
        <taxon>Intramacronucleata</taxon>
        <taxon>Oligohymenophorea</taxon>
        <taxon>Hymenostomatida</taxon>
        <taxon>Tetrahymenina</taxon>
        <taxon>Tetrahymenidae</taxon>
        <taxon>Tetrahymena</taxon>
    </lineage>
</organism>
<dbReference type="GeneID" id="7833038"/>
<dbReference type="EMBL" id="GG662449">
    <property type="protein sequence ID" value="EAS04280.1"/>
    <property type="molecule type" value="Genomic_DNA"/>
</dbReference>
<proteinExistence type="predicted"/>